<protein>
    <submittedName>
        <fullName evidence="1">Uncharacterized protein</fullName>
    </submittedName>
</protein>
<keyword evidence="2" id="KW-1185">Reference proteome</keyword>
<dbReference type="Proteomes" id="UP001551675">
    <property type="component" value="Unassembled WGS sequence"/>
</dbReference>
<comment type="caution">
    <text evidence="1">The sequence shown here is derived from an EMBL/GenBank/DDBJ whole genome shotgun (WGS) entry which is preliminary data.</text>
</comment>
<accession>A0ABV3GEZ4</accession>
<evidence type="ECO:0000313" key="2">
    <source>
        <dbReference type="Proteomes" id="UP001551675"/>
    </source>
</evidence>
<proteinExistence type="predicted"/>
<evidence type="ECO:0000313" key="1">
    <source>
        <dbReference type="EMBL" id="MEV0970213.1"/>
    </source>
</evidence>
<sequence length="101" mass="11326">MRIDEALLNEAKAFAARNGRTLNSVMEDALKQLLSRSDRAQERARTELITAGDPRDAGLVDWSPAATTEFLLEDDFDHFVEVERRAIAGRERAGQRPSQGR</sequence>
<dbReference type="SUPFAM" id="SSF47598">
    <property type="entry name" value="Ribbon-helix-helix"/>
    <property type="match status" value="1"/>
</dbReference>
<dbReference type="RefSeq" id="WP_358133520.1">
    <property type="nucleotide sequence ID" value="NZ_JBFALK010000008.1"/>
</dbReference>
<name>A0ABV3GEZ4_MICGL</name>
<gene>
    <name evidence="1" type="ORF">AB0I59_16370</name>
</gene>
<dbReference type="InterPro" id="IPR010985">
    <property type="entry name" value="Ribbon_hlx_hlx"/>
</dbReference>
<dbReference type="EMBL" id="JBFALK010000008">
    <property type="protein sequence ID" value="MEV0970213.1"/>
    <property type="molecule type" value="Genomic_DNA"/>
</dbReference>
<reference evidence="1 2" key="1">
    <citation type="submission" date="2024-06" db="EMBL/GenBank/DDBJ databases">
        <title>The Natural Products Discovery Center: Release of the First 8490 Sequenced Strains for Exploring Actinobacteria Biosynthetic Diversity.</title>
        <authorList>
            <person name="Kalkreuter E."/>
            <person name="Kautsar S.A."/>
            <person name="Yang D."/>
            <person name="Bader C.D."/>
            <person name="Teijaro C.N."/>
            <person name="Fluegel L."/>
            <person name="Davis C.M."/>
            <person name="Simpson J.R."/>
            <person name="Lauterbach L."/>
            <person name="Steele A.D."/>
            <person name="Gui C."/>
            <person name="Meng S."/>
            <person name="Li G."/>
            <person name="Viehrig K."/>
            <person name="Ye F."/>
            <person name="Su P."/>
            <person name="Kiefer A.F."/>
            <person name="Nichols A."/>
            <person name="Cepeda A.J."/>
            <person name="Yan W."/>
            <person name="Fan B."/>
            <person name="Jiang Y."/>
            <person name="Adhikari A."/>
            <person name="Zheng C.-J."/>
            <person name="Schuster L."/>
            <person name="Cowan T.M."/>
            <person name="Smanski M.J."/>
            <person name="Chevrette M.G."/>
            <person name="De Carvalho L.P.S."/>
            <person name="Shen B."/>
        </authorList>
    </citation>
    <scope>NUCLEOTIDE SEQUENCE [LARGE SCALE GENOMIC DNA]</scope>
    <source>
        <strain evidence="1 2">NPDC050100</strain>
    </source>
</reference>
<organism evidence="1 2">
    <name type="scientific">Microtetraspora glauca</name>
    <dbReference type="NCBI Taxonomy" id="1996"/>
    <lineage>
        <taxon>Bacteria</taxon>
        <taxon>Bacillati</taxon>
        <taxon>Actinomycetota</taxon>
        <taxon>Actinomycetes</taxon>
        <taxon>Streptosporangiales</taxon>
        <taxon>Streptosporangiaceae</taxon>
        <taxon>Microtetraspora</taxon>
    </lineage>
</organism>